<accession>A0A0D3JKR3</accession>
<proteinExistence type="predicted"/>
<reference evidence="4" key="1">
    <citation type="journal article" date="2013" name="Nature">
        <title>Pan genome of the phytoplankton Emiliania underpins its global distribution.</title>
        <authorList>
            <person name="Read B.A."/>
            <person name="Kegel J."/>
            <person name="Klute M.J."/>
            <person name="Kuo A."/>
            <person name="Lefebvre S.C."/>
            <person name="Maumus F."/>
            <person name="Mayer C."/>
            <person name="Miller J."/>
            <person name="Monier A."/>
            <person name="Salamov A."/>
            <person name="Young J."/>
            <person name="Aguilar M."/>
            <person name="Claverie J.M."/>
            <person name="Frickenhaus S."/>
            <person name="Gonzalez K."/>
            <person name="Herman E.K."/>
            <person name="Lin Y.C."/>
            <person name="Napier J."/>
            <person name="Ogata H."/>
            <person name="Sarno A.F."/>
            <person name="Shmutz J."/>
            <person name="Schroeder D."/>
            <person name="de Vargas C."/>
            <person name="Verret F."/>
            <person name="von Dassow P."/>
            <person name="Valentin K."/>
            <person name="Van de Peer Y."/>
            <person name="Wheeler G."/>
            <person name="Dacks J.B."/>
            <person name="Delwiche C.F."/>
            <person name="Dyhrman S.T."/>
            <person name="Glockner G."/>
            <person name="John U."/>
            <person name="Richards T."/>
            <person name="Worden A.Z."/>
            <person name="Zhang X."/>
            <person name="Grigoriev I.V."/>
            <person name="Allen A.E."/>
            <person name="Bidle K."/>
            <person name="Borodovsky M."/>
            <person name="Bowler C."/>
            <person name="Brownlee C."/>
            <person name="Cock J.M."/>
            <person name="Elias M."/>
            <person name="Gladyshev V.N."/>
            <person name="Groth M."/>
            <person name="Guda C."/>
            <person name="Hadaegh A."/>
            <person name="Iglesias-Rodriguez M.D."/>
            <person name="Jenkins J."/>
            <person name="Jones B.M."/>
            <person name="Lawson T."/>
            <person name="Leese F."/>
            <person name="Lindquist E."/>
            <person name="Lobanov A."/>
            <person name="Lomsadze A."/>
            <person name="Malik S.B."/>
            <person name="Marsh M.E."/>
            <person name="Mackinder L."/>
            <person name="Mock T."/>
            <person name="Mueller-Roeber B."/>
            <person name="Pagarete A."/>
            <person name="Parker M."/>
            <person name="Probert I."/>
            <person name="Quesneville H."/>
            <person name="Raines C."/>
            <person name="Rensing S.A."/>
            <person name="Riano-Pachon D.M."/>
            <person name="Richier S."/>
            <person name="Rokitta S."/>
            <person name="Shiraiwa Y."/>
            <person name="Soanes D.M."/>
            <person name="van der Giezen M."/>
            <person name="Wahlund T.M."/>
            <person name="Williams B."/>
            <person name="Wilson W."/>
            <person name="Wolfe G."/>
            <person name="Wurch L.L."/>
        </authorList>
    </citation>
    <scope>NUCLEOTIDE SEQUENCE</scope>
</reference>
<evidence type="ECO:0000313" key="4">
    <source>
        <dbReference type="Proteomes" id="UP000013827"/>
    </source>
</evidence>
<dbReference type="GeneID" id="17269644"/>
<name>A0A0D3JKR3_EMIH1</name>
<dbReference type="SMART" id="SM00726">
    <property type="entry name" value="UIM"/>
    <property type="match status" value="2"/>
</dbReference>
<dbReference type="PROSITE" id="PS50030">
    <property type="entry name" value="UBA"/>
    <property type="match status" value="1"/>
</dbReference>
<dbReference type="AlphaFoldDB" id="A0A0D3JKR3"/>
<dbReference type="PROSITE" id="PS50330">
    <property type="entry name" value="UIM"/>
    <property type="match status" value="1"/>
</dbReference>
<dbReference type="InterPro" id="IPR015940">
    <property type="entry name" value="UBA"/>
</dbReference>
<dbReference type="HOGENOM" id="CLU_1550405_0_0_1"/>
<dbReference type="Pfam" id="PF22562">
    <property type="entry name" value="UBA_7"/>
    <property type="match status" value="1"/>
</dbReference>
<feature type="compositionally biased region" description="Gly residues" evidence="1">
    <location>
        <begin position="63"/>
        <end position="74"/>
    </location>
</feature>
<dbReference type="KEGG" id="ehx:EMIHUDRAFT_207202"/>
<feature type="region of interest" description="Disordered" evidence="1">
    <location>
        <begin position="1"/>
        <end position="120"/>
    </location>
</feature>
<dbReference type="Proteomes" id="UP000013827">
    <property type="component" value="Unassembled WGS sequence"/>
</dbReference>
<keyword evidence="4" id="KW-1185">Reference proteome</keyword>
<evidence type="ECO:0000313" key="3">
    <source>
        <dbReference type="EnsemblProtists" id="EOD24098"/>
    </source>
</evidence>
<feature type="compositionally biased region" description="Basic and acidic residues" evidence="1">
    <location>
        <begin position="8"/>
        <end position="21"/>
    </location>
</feature>
<evidence type="ECO:0000259" key="2">
    <source>
        <dbReference type="PROSITE" id="PS50030"/>
    </source>
</evidence>
<feature type="compositionally biased region" description="Low complexity" evidence="1">
    <location>
        <begin position="47"/>
        <end position="62"/>
    </location>
</feature>
<sequence length="173" mass="17951">MSKAEFNLGREEQRRAQRERLQSYASDEQSRLERETVSRHLKEQSDLQRALSLSRLEQQSSSRGGGGPGGGGTSSGHAAAPGGDSDEELLAALEASKQEAEARAGGASSGSLGSGERGSGEADDAIIAHLIGMGFPLPLSRRAALAVANRSAEAAAEWVLMQGDAKLARPGPA</sequence>
<reference evidence="3" key="2">
    <citation type="submission" date="2024-10" db="UniProtKB">
        <authorList>
            <consortium name="EnsemblProtists"/>
        </authorList>
    </citation>
    <scope>IDENTIFICATION</scope>
</reference>
<feature type="compositionally biased region" description="Basic and acidic residues" evidence="1">
    <location>
        <begin position="28"/>
        <end position="46"/>
    </location>
</feature>
<dbReference type="SUPFAM" id="SSF46934">
    <property type="entry name" value="UBA-like"/>
    <property type="match status" value="1"/>
</dbReference>
<feature type="domain" description="UBA" evidence="2">
    <location>
        <begin position="121"/>
        <end position="162"/>
    </location>
</feature>
<dbReference type="InterPro" id="IPR003903">
    <property type="entry name" value="UIM_dom"/>
</dbReference>
<dbReference type="Gene3D" id="6.10.140.100">
    <property type="match status" value="1"/>
</dbReference>
<organism evidence="3 4">
    <name type="scientific">Emiliania huxleyi (strain CCMP1516)</name>
    <dbReference type="NCBI Taxonomy" id="280463"/>
    <lineage>
        <taxon>Eukaryota</taxon>
        <taxon>Haptista</taxon>
        <taxon>Haptophyta</taxon>
        <taxon>Prymnesiophyceae</taxon>
        <taxon>Isochrysidales</taxon>
        <taxon>Noelaerhabdaceae</taxon>
        <taxon>Emiliania</taxon>
    </lineage>
</organism>
<evidence type="ECO:0000256" key="1">
    <source>
        <dbReference type="SAM" id="MobiDB-lite"/>
    </source>
</evidence>
<dbReference type="Gene3D" id="1.10.8.10">
    <property type="entry name" value="DNA helicase RuvA subunit, C-terminal domain"/>
    <property type="match status" value="1"/>
</dbReference>
<dbReference type="EnsemblProtists" id="EOD24098">
    <property type="protein sequence ID" value="EOD24098"/>
    <property type="gene ID" value="EMIHUDRAFT_207202"/>
</dbReference>
<dbReference type="InterPro" id="IPR009060">
    <property type="entry name" value="UBA-like_sf"/>
</dbReference>
<protein>
    <recommendedName>
        <fullName evidence="2">UBA domain-containing protein</fullName>
    </recommendedName>
</protein>
<dbReference type="RefSeq" id="XP_005776527.1">
    <property type="nucleotide sequence ID" value="XM_005776470.1"/>
</dbReference>
<dbReference type="PaxDb" id="2903-EOD24098"/>